<organism evidence="2 3">
    <name type="scientific">Trachymyrmex septentrionalis</name>
    <dbReference type="NCBI Taxonomy" id="34720"/>
    <lineage>
        <taxon>Eukaryota</taxon>
        <taxon>Metazoa</taxon>
        <taxon>Ecdysozoa</taxon>
        <taxon>Arthropoda</taxon>
        <taxon>Hexapoda</taxon>
        <taxon>Insecta</taxon>
        <taxon>Pterygota</taxon>
        <taxon>Neoptera</taxon>
        <taxon>Endopterygota</taxon>
        <taxon>Hymenoptera</taxon>
        <taxon>Apocrita</taxon>
        <taxon>Aculeata</taxon>
        <taxon>Formicoidea</taxon>
        <taxon>Formicidae</taxon>
        <taxon>Myrmicinae</taxon>
        <taxon>Trachymyrmex</taxon>
    </lineage>
</organism>
<proteinExistence type="predicted"/>
<sequence length="126" mass="14810">MYSSRSSRNKNPSGTIIHAISMASRTRCLNQEIKMTRRRSCIQSKLYEVYTISKLKIALSPYKTTNDTSYWTRRRRYCGGIGGYLCNIYVYINIYITIMYMIGNKTVYMNIKTLNTKRLFGRVLRC</sequence>
<evidence type="ECO:0000256" key="1">
    <source>
        <dbReference type="SAM" id="Phobius"/>
    </source>
</evidence>
<keyword evidence="1" id="KW-0472">Membrane</keyword>
<evidence type="ECO:0000313" key="2">
    <source>
        <dbReference type="EMBL" id="KYN30367.1"/>
    </source>
</evidence>
<name>A0A151JSN8_9HYME</name>
<protein>
    <submittedName>
        <fullName evidence="2">Uncharacterized protein</fullName>
    </submittedName>
</protein>
<accession>A0A151JSN8</accession>
<reference evidence="2 3" key="1">
    <citation type="submission" date="2016-03" db="EMBL/GenBank/DDBJ databases">
        <title>Trachymyrmex septentrionalis WGS genome.</title>
        <authorList>
            <person name="Nygaard S."/>
            <person name="Hu H."/>
            <person name="Boomsma J."/>
            <person name="Zhang G."/>
        </authorList>
    </citation>
    <scope>NUCLEOTIDE SEQUENCE [LARGE SCALE GENOMIC DNA]</scope>
    <source>
        <strain evidence="2">Tsep2-gDNA-1</strain>
        <tissue evidence="2">Whole body</tissue>
    </source>
</reference>
<dbReference type="STRING" id="34720.A0A151JSN8"/>
<keyword evidence="1" id="KW-0812">Transmembrane</keyword>
<dbReference type="AlphaFoldDB" id="A0A151JSN8"/>
<keyword evidence="1" id="KW-1133">Transmembrane helix</keyword>
<feature type="transmembrane region" description="Helical" evidence="1">
    <location>
        <begin position="81"/>
        <end position="102"/>
    </location>
</feature>
<keyword evidence="3" id="KW-1185">Reference proteome</keyword>
<dbReference type="EMBL" id="KQ982031">
    <property type="protein sequence ID" value="KYN30367.1"/>
    <property type="molecule type" value="Genomic_DNA"/>
</dbReference>
<evidence type="ECO:0000313" key="3">
    <source>
        <dbReference type="Proteomes" id="UP000078541"/>
    </source>
</evidence>
<gene>
    <name evidence="2" type="ORF">ALC56_15343</name>
</gene>
<dbReference type="Proteomes" id="UP000078541">
    <property type="component" value="Unassembled WGS sequence"/>
</dbReference>